<dbReference type="InterPro" id="IPR006015">
    <property type="entry name" value="Universal_stress_UspA"/>
</dbReference>
<name>A0A1G9EKZ7_ACTMZ</name>
<feature type="domain" description="UspA" evidence="2">
    <location>
        <begin position="53"/>
        <end position="187"/>
    </location>
</feature>
<dbReference type="CDD" id="cd23659">
    <property type="entry name" value="USP_At3g01520-like"/>
    <property type="match status" value="1"/>
</dbReference>
<dbReference type="Gene3D" id="3.40.50.620">
    <property type="entry name" value="HUPs"/>
    <property type="match status" value="1"/>
</dbReference>
<dbReference type="InterPro" id="IPR006016">
    <property type="entry name" value="UspA"/>
</dbReference>
<dbReference type="PANTHER" id="PTHR31964:SF113">
    <property type="entry name" value="USPA DOMAIN-CONTAINING PROTEIN"/>
    <property type="match status" value="1"/>
</dbReference>
<dbReference type="RefSeq" id="WP_218120271.1">
    <property type="nucleotide sequence ID" value="NZ_FNFM01000012.1"/>
</dbReference>
<comment type="similarity">
    <text evidence="1">Belongs to the universal stress protein A family.</text>
</comment>
<dbReference type="AlphaFoldDB" id="A0A1G9EKZ7"/>
<dbReference type="SUPFAM" id="SSF52402">
    <property type="entry name" value="Adenine nucleotide alpha hydrolases-like"/>
    <property type="match status" value="1"/>
</dbReference>
<evidence type="ECO:0000259" key="2">
    <source>
        <dbReference type="Pfam" id="PF00582"/>
    </source>
</evidence>
<dbReference type="PRINTS" id="PR01438">
    <property type="entry name" value="UNVRSLSTRESS"/>
</dbReference>
<evidence type="ECO:0000256" key="1">
    <source>
        <dbReference type="ARBA" id="ARBA00008791"/>
    </source>
</evidence>
<sequence>MDQRPSVPTWVGAQPCARGDHRPVAVVGIVLGSGARRVRADVFGEVVVSGDYRVVVGLDGSFGSEQALRWALWHAELVGGSVLAVRGWDYPELYDRPVAGPEAVAHRTAAALDETIARVVAGDETVPLRREVGYGHPARVLLDAARRVEADLLVVGSRGLGGFAAALLGSVAQYCVRHAHCPVLVVRGENDATAAPAGDEP</sequence>
<dbReference type="EMBL" id="FNFM01000012">
    <property type="protein sequence ID" value="SDK76769.1"/>
    <property type="molecule type" value="Genomic_DNA"/>
</dbReference>
<gene>
    <name evidence="3" type="ORF">SAMN04487820_112117</name>
</gene>
<dbReference type="InterPro" id="IPR014729">
    <property type="entry name" value="Rossmann-like_a/b/a_fold"/>
</dbReference>
<evidence type="ECO:0000313" key="3">
    <source>
        <dbReference type="EMBL" id="SDK76769.1"/>
    </source>
</evidence>
<evidence type="ECO:0000313" key="4">
    <source>
        <dbReference type="Proteomes" id="UP000199213"/>
    </source>
</evidence>
<reference evidence="4" key="1">
    <citation type="submission" date="2016-10" db="EMBL/GenBank/DDBJ databases">
        <authorList>
            <person name="Varghese N."/>
            <person name="Submissions S."/>
        </authorList>
    </citation>
    <scope>NUCLEOTIDE SEQUENCE [LARGE SCALE GENOMIC DNA]</scope>
    <source>
        <strain evidence="4">DSM 45460</strain>
    </source>
</reference>
<dbReference type="PANTHER" id="PTHR31964">
    <property type="entry name" value="ADENINE NUCLEOTIDE ALPHA HYDROLASES-LIKE SUPERFAMILY PROTEIN"/>
    <property type="match status" value="1"/>
</dbReference>
<dbReference type="Pfam" id="PF00582">
    <property type="entry name" value="Usp"/>
    <property type="match status" value="1"/>
</dbReference>
<dbReference type="Proteomes" id="UP000199213">
    <property type="component" value="Unassembled WGS sequence"/>
</dbReference>
<proteinExistence type="inferred from homology"/>
<protein>
    <submittedName>
        <fullName evidence="3">Nucleotide-binding universal stress protein, UspA family</fullName>
    </submittedName>
</protein>
<keyword evidence="4" id="KW-1185">Reference proteome</keyword>
<accession>A0A1G9EKZ7</accession>
<organism evidence="3 4">
    <name type="scientific">Actinopolyspora mzabensis</name>
    <dbReference type="NCBI Taxonomy" id="995066"/>
    <lineage>
        <taxon>Bacteria</taxon>
        <taxon>Bacillati</taxon>
        <taxon>Actinomycetota</taxon>
        <taxon>Actinomycetes</taxon>
        <taxon>Actinopolysporales</taxon>
        <taxon>Actinopolysporaceae</taxon>
        <taxon>Actinopolyspora</taxon>
    </lineage>
</organism>